<sequence length="59" mass="6918">MFRNSFDTYFPMSQSLLQMKLDGLHSNTSLEFNFILAELTVLKCIPVEDTPWARKSEYL</sequence>
<evidence type="ECO:0000313" key="1">
    <source>
        <dbReference type="EMBL" id="CEK77115.1"/>
    </source>
</evidence>
<organism evidence="1">
    <name type="scientific">Arion vulgaris</name>
    <dbReference type="NCBI Taxonomy" id="1028688"/>
    <lineage>
        <taxon>Eukaryota</taxon>
        <taxon>Metazoa</taxon>
        <taxon>Spiralia</taxon>
        <taxon>Lophotrochozoa</taxon>
        <taxon>Mollusca</taxon>
        <taxon>Gastropoda</taxon>
        <taxon>Heterobranchia</taxon>
        <taxon>Euthyneura</taxon>
        <taxon>Panpulmonata</taxon>
        <taxon>Eupulmonata</taxon>
        <taxon>Stylommatophora</taxon>
        <taxon>Helicina</taxon>
        <taxon>Arionoidea</taxon>
        <taxon>Arionidae</taxon>
        <taxon>Arion</taxon>
    </lineage>
</organism>
<gene>
    <name evidence="1" type="primary">ORF103108</name>
</gene>
<dbReference type="EMBL" id="HACG01030250">
    <property type="protein sequence ID" value="CEK77115.1"/>
    <property type="molecule type" value="Transcribed_RNA"/>
</dbReference>
<dbReference type="AlphaFoldDB" id="A0A0B7AAY2"/>
<protein>
    <submittedName>
        <fullName evidence="1">Uncharacterized protein</fullName>
    </submittedName>
</protein>
<accession>A0A0B7AAY2</accession>
<proteinExistence type="predicted"/>
<name>A0A0B7AAY2_9EUPU</name>
<reference evidence="1" key="1">
    <citation type="submission" date="2014-12" db="EMBL/GenBank/DDBJ databases">
        <title>Insight into the proteome of Arion vulgaris.</title>
        <authorList>
            <person name="Aradska J."/>
            <person name="Bulat T."/>
            <person name="Smidak R."/>
            <person name="Sarate P."/>
            <person name="Gangsoo J."/>
            <person name="Sialana F."/>
            <person name="Bilban M."/>
            <person name="Lubec G."/>
        </authorList>
    </citation>
    <scope>NUCLEOTIDE SEQUENCE</scope>
    <source>
        <tissue evidence="1">Skin</tissue>
    </source>
</reference>